<dbReference type="Gene3D" id="1.10.1370.10">
    <property type="entry name" value="Neurolysin, domain 3"/>
    <property type="match status" value="1"/>
</dbReference>
<comment type="caution">
    <text evidence="1">The sequence shown here is derived from an EMBL/GenBank/DDBJ whole genome shotgun (WGS) entry which is preliminary data.</text>
</comment>
<proteinExistence type="predicted"/>
<gene>
    <name evidence="1" type="ORF">FN961_12555</name>
</gene>
<evidence type="ECO:0000313" key="2">
    <source>
        <dbReference type="Proteomes" id="UP000318126"/>
    </source>
</evidence>
<accession>A0A553JNJ1</accession>
<dbReference type="Proteomes" id="UP000318126">
    <property type="component" value="Unassembled WGS sequence"/>
</dbReference>
<protein>
    <submittedName>
        <fullName evidence="1">Uncharacterized protein</fullName>
    </submittedName>
</protein>
<sequence>MPILINQCLQLTPPLAQRDFHQHDTNDDADALLQSYTLEKALLGLFNIKDRLQYYRSFNVSPSHRENLLQCQLRLSDMMSETLNSVIVQKLAFSLKESKEAELQQLSIRINTLIKDRTSQKVKSQLYTAQANVKQGLRSQNLTLNFDSADCVLPNNKNQENGKDANFHLSIASYLIRQNDVHCQQLVWQAYQGRAKDKNSQALMRIANIKQEIAAQAGFADHSDFALSNQFLSSAQLVALFLNAETKAINTSPWEIGRELAAAVKSPVKQTTSSAFIQLLYSRANELGFTFEIVTEHIHRVWHNGRLLGDMYFNVGERTRAQRLRVPVQGFQFGQVQLNTKPLLTTYWDKHDLVSAMANALSQLSGTSHYYLVNTLGETNDTAQLGSHWLEYFLSEGVLEPKQPESREDKIVKYSTQLKVFRAKVALDFYRNRESKLYKNLTVEFTKSFGQPWDEPENHPYSFLAITDLGPLYYQDIWQEELALLIYQSTRGCPDQQSVFELLLINEDSLSLEQRLTTLLNQSIDPISLIKRIQDASNVEDKFSLSCTL</sequence>
<evidence type="ECO:0000313" key="1">
    <source>
        <dbReference type="EMBL" id="TRY14028.1"/>
    </source>
</evidence>
<dbReference type="AlphaFoldDB" id="A0A553JNJ1"/>
<name>A0A553JNJ1_SHEHA</name>
<reference evidence="2" key="1">
    <citation type="submission" date="2019-07" db="EMBL/GenBank/DDBJ databases">
        <title>Shewanella sp. YLB-08 draft genomic sequence.</title>
        <authorList>
            <person name="Yu L."/>
        </authorList>
    </citation>
    <scope>NUCLEOTIDE SEQUENCE [LARGE SCALE GENOMIC DNA]</scope>
    <source>
        <strain evidence="2">JCM 20706</strain>
    </source>
</reference>
<keyword evidence="2" id="KW-1185">Reference proteome</keyword>
<dbReference type="OrthoDB" id="6252753at2"/>
<dbReference type="EMBL" id="VKGK01000014">
    <property type="protein sequence ID" value="TRY14028.1"/>
    <property type="molecule type" value="Genomic_DNA"/>
</dbReference>
<dbReference type="SUPFAM" id="SSF55486">
    <property type="entry name" value="Metalloproteases ('zincins'), catalytic domain"/>
    <property type="match status" value="1"/>
</dbReference>
<organism evidence="1 2">
    <name type="scientific">Shewanella hanedai</name>
    <name type="common">Alteromonas hanedai</name>
    <dbReference type="NCBI Taxonomy" id="25"/>
    <lineage>
        <taxon>Bacteria</taxon>
        <taxon>Pseudomonadati</taxon>
        <taxon>Pseudomonadota</taxon>
        <taxon>Gammaproteobacteria</taxon>
        <taxon>Alteromonadales</taxon>
        <taxon>Shewanellaceae</taxon>
        <taxon>Shewanella</taxon>
    </lineage>
</organism>
<dbReference type="InterPro" id="IPR024077">
    <property type="entry name" value="Neurolysin/TOP_dom2"/>
</dbReference>